<dbReference type="EMBL" id="CAJVPV010059761">
    <property type="protein sequence ID" value="CAG8789247.1"/>
    <property type="molecule type" value="Genomic_DNA"/>
</dbReference>
<feature type="non-terminal residue" evidence="1">
    <location>
        <position position="1"/>
    </location>
</feature>
<keyword evidence="2" id="KW-1185">Reference proteome</keyword>
<proteinExistence type="predicted"/>
<dbReference type="OrthoDB" id="2431472at2759"/>
<dbReference type="Gene3D" id="2.30.30.850">
    <property type="match status" value="1"/>
</dbReference>
<sequence>ALPKDHGLTIGDKVLVYRASQEHSRSNKLDPKWVGPFYIHEIRPKAVYRLRTLDGKVWKKPINRRLLKKYMEH</sequence>
<comment type="caution">
    <text evidence="1">The sequence shown here is derived from an EMBL/GenBank/DDBJ whole genome shotgun (WGS) entry which is preliminary data.</text>
</comment>
<evidence type="ECO:0000313" key="1">
    <source>
        <dbReference type="EMBL" id="CAG8789247.1"/>
    </source>
</evidence>
<reference evidence="1" key="1">
    <citation type="submission" date="2021-06" db="EMBL/GenBank/DDBJ databases">
        <authorList>
            <person name="Kallberg Y."/>
            <person name="Tangrot J."/>
            <person name="Rosling A."/>
        </authorList>
    </citation>
    <scope>NUCLEOTIDE SEQUENCE</scope>
    <source>
        <strain evidence="1">CL551</strain>
    </source>
</reference>
<feature type="non-terminal residue" evidence="1">
    <location>
        <position position="73"/>
    </location>
</feature>
<protein>
    <submittedName>
        <fullName evidence="1">6478_t:CDS:1</fullName>
    </submittedName>
</protein>
<organism evidence="1 2">
    <name type="scientific">Acaulospora morrowiae</name>
    <dbReference type="NCBI Taxonomy" id="94023"/>
    <lineage>
        <taxon>Eukaryota</taxon>
        <taxon>Fungi</taxon>
        <taxon>Fungi incertae sedis</taxon>
        <taxon>Mucoromycota</taxon>
        <taxon>Glomeromycotina</taxon>
        <taxon>Glomeromycetes</taxon>
        <taxon>Diversisporales</taxon>
        <taxon>Acaulosporaceae</taxon>
        <taxon>Acaulospora</taxon>
    </lineage>
</organism>
<gene>
    <name evidence="1" type="ORF">AMORRO_LOCUS17991</name>
</gene>
<dbReference type="Proteomes" id="UP000789342">
    <property type="component" value="Unassembled WGS sequence"/>
</dbReference>
<dbReference type="AlphaFoldDB" id="A0A9N9JQA4"/>
<evidence type="ECO:0000313" key="2">
    <source>
        <dbReference type="Proteomes" id="UP000789342"/>
    </source>
</evidence>
<name>A0A9N9JQA4_9GLOM</name>
<accession>A0A9N9JQA4</accession>